<sequence>MSSSQFSAEAAPFVPPGQGRSSGQFSPSAGAEPFVPAASAPAAEGFGSPEVAYQMWVQQMLAAGHSMADIEFYSMPGAAAPRGRGGRGSRGRGRGASGDASALLPGGYAKRRKAPKQQRTVEETMGWAPMVRPSEGANGPRAAAGADDANDDGAAADAPARGVDDDTTVVDPKAQAPRRRAQRGGGVVNAAWSAEQQMLARHAEAQDYDEPDLPKVETPNGTRLALGVGEPPEKHTAVLLFKRGRLRQYECTSAITCGEYAIVESSAGSDCALVVLRTTYAWDGSVRVEELEGADALSCKLPLEAGSVKRMATEEETELVQTYLPRLEQQALNLFRLRCRGHGYNAAIVEDCEMQFDGRRITFFYDADGEHEFREAVREVAMTYNARVWLDNLNPAANSRPAARNIHLQQQREQQQQNERQQQMQQRAKEQFQQQQLLKQQQQAQ</sequence>
<dbReference type="InterPro" id="IPR007557">
    <property type="entry name" value="PSP1_C"/>
</dbReference>
<feature type="domain" description="PSP1 C-terminal" evidence="2">
    <location>
        <begin position="306"/>
        <end position="393"/>
    </location>
</feature>
<evidence type="ECO:0000256" key="1">
    <source>
        <dbReference type="SAM" id="MobiDB-lite"/>
    </source>
</evidence>
<gene>
    <name evidence="3" type="ORF">NDES1114_LOCUS2285</name>
</gene>
<feature type="compositionally biased region" description="Basic residues" evidence="1">
    <location>
        <begin position="84"/>
        <end position="93"/>
    </location>
</feature>
<dbReference type="PANTHER" id="PTHR43830">
    <property type="entry name" value="PROTEIN PSP1"/>
    <property type="match status" value="1"/>
</dbReference>
<dbReference type="GO" id="GO:0005737">
    <property type="term" value="C:cytoplasm"/>
    <property type="evidence" value="ECO:0007669"/>
    <property type="project" value="TreeGrafter"/>
</dbReference>
<dbReference type="InterPro" id="IPR047767">
    <property type="entry name" value="PSP1-like"/>
</dbReference>
<dbReference type="PROSITE" id="PS51411">
    <property type="entry name" value="PSP1_C"/>
    <property type="match status" value="1"/>
</dbReference>
<protein>
    <recommendedName>
        <fullName evidence="2">PSP1 C-terminal domain-containing protein</fullName>
    </recommendedName>
</protein>
<dbReference type="Pfam" id="PF04468">
    <property type="entry name" value="PSP1"/>
    <property type="match status" value="1"/>
</dbReference>
<dbReference type="EMBL" id="HBGF01003308">
    <property type="protein sequence ID" value="CAD9091935.1"/>
    <property type="molecule type" value="Transcribed_RNA"/>
</dbReference>
<name>A0A7S1L1X8_NEODS</name>
<evidence type="ECO:0000259" key="2">
    <source>
        <dbReference type="PROSITE" id="PS51411"/>
    </source>
</evidence>
<feature type="region of interest" description="Disordered" evidence="1">
    <location>
        <begin position="409"/>
        <end position="445"/>
    </location>
</feature>
<feature type="region of interest" description="Disordered" evidence="1">
    <location>
        <begin position="79"/>
        <end position="187"/>
    </location>
</feature>
<proteinExistence type="predicted"/>
<feature type="region of interest" description="Disordered" evidence="1">
    <location>
        <begin position="1"/>
        <end position="43"/>
    </location>
</feature>
<organism evidence="3">
    <name type="scientific">Neobodo designis</name>
    <name type="common">Flagellated protozoan</name>
    <name type="synonym">Bodo designis</name>
    <dbReference type="NCBI Taxonomy" id="312471"/>
    <lineage>
        <taxon>Eukaryota</taxon>
        <taxon>Discoba</taxon>
        <taxon>Euglenozoa</taxon>
        <taxon>Kinetoplastea</taxon>
        <taxon>Metakinetoplastina</taxon>
        <taxon>Neobodonida</taxon>
        <taxon>Neobodo</taxon>
    </lineage>
</organism>
<reference evidence="3" key="1">
    <citation type="submission" date="2021-01" db="EMBL/GenBank/DDBJ databases">
        <authorList>
            <person name="Corre E."/>
            <person name="Pelletier E."/>
            <person name="Niang G."/>
            <person name="Scheremetjew M."/>
            <person name="Finn R."/>
            <person name="Kale V."/>
            <person name="Holt S."/>
            <person name="Cochrane G."/>
            <person name="Meng A."/>
            <person name="Brown T."/>
            <person name="Cohen L."/>
        </authorList>
    </citation>
    <scope>NUCLEOTIDE SEQUENCE</scope>
    <source>
        <strain evidence="3">CCAP 1951/1</strain>
    </source>
</reference>
<dbReference type="PANTHER" id="PTHR43830:SF16">
    <property type="entry name" value="PSP1 C-TERMINAL DOMAIN-CONTAINING PROTEIN"/>
    <property type="match status" value="1"/>
</dbReference>
<feature type="compositionally biased region" description="Low complexity" evidence="1">
    <location>
        <begin position="136"/>
        <end position="161"/>
    </location>
</feature>
<dbReference type="AlphaFoldDB" id="A0A7S1L1X8"/>
<accession>A0A7S1L1X8</accession>
<evidence type="ECO:0000313" key="3">
    <source>
        <dbReference type="EMBL" id="CAD9091935.1"/>
    </source>
</evidence>